<keyword evidence="2" id="KW-1185">Reference proteome</keyword>
<sequence length="363" mass="41044">MTIDTKPPVPHYVPAPPTQENLTYADLGIVDLAKASTAEGRAELATTARDALHNIGFFYIINHGLSKPETERMFDIADVPFSQVPDQDKPTYHAKIIEAGSYQGYKPRQYWHVNGGVQDEIETYNIHRNVSKKQHPQELRPYLPGIAEFTRHNHDILNTILRLLAIGLELPEDAFVNQHGWDSENECYIRFMKYYPRTAEDEEKAGQVWLKGHTDTGSITILWSQPVSALQILSPDGQWKWIRHVDNALVVNAGDCMEFLSGGFYKATIHRVIQPPVDQQQHTRLGIIYFASPDENVKLLPASGSPVLDRVGIRRRFEDDNAPTVESYRKGRTASYGKTTLKQSEDKGIEVEVVSGVVVKHYN</sequence>
<evidence type="ECO:0000313" key="1">
    <source>
        <dbReference type="EMBL" id="KAI0089599.1"/>
    </source>
</evidence>
<evidence type="ECO:0000313" key="2">
    <source>
        <dbReference type="Proteomes" id="UP001055072"/>
    </source>
</evidence>
<dbReference type="EMBL" id="MU274910">
    <property type="protein sequence ID" value="KAI0089599.1"/>
    <property type="molecule type" value="Genomic_DNA"/>
</dbReference>
<reference evidence="1" key="1">
    <citation type="journal article" date="2021" name="Environ. Microbiol.">
        <title>Gene family expansions and transcriptome signatures uncover fungal adaptations to wood decay.</title>
        <authorList>
            <person name="Hage H."/>
            <person name="Miyauchi S."/>
            <person name="Viragh M."/>
            <person name="Drula E."/>
            <person name="Min B."/>
            <person name="Chaduli D."/>
            <person name="Navarro D."/>
            <person name="Favel A."/>
            <person name="Norest M."/>
            <person name="Lesage-Meessen L."/>
            <person name="Balint B."/>
            <person name="Merenyi Z."/>
            <person name="de Eugenio L."/>
            <person name="Morin E."/>
            <person name="Martinez A.T."/>
            <person name="Baldrian P."/>
            <person name="Stursova M."/>
            <person name="Martinez M.J."/>
            <person name="Novotny C."/>
            <person name="Magnuson J.K."/>
            <person name="Spatafora J.W."/>
            <person name="Maurice S."/>
            <person name="Pangilinan J."/>
            <person name="Andreopoulos W."/>
            <person name="LaButti K."/>
            <person name="Hundley H."/>
            <person name="Na H."/>
            <person name="Kuo A."/>
            <person name="Barry K."/>
            <person name="Lipzen A."/>
            <person name="Henrissat B."/>
            <person name="Riley R."/>
            <person name="Ahrendt S."/>
            <person name="Nagy L.G."/>
            <person name="Grigoriev I.V."/>
            <person name="Martin F."/>
            <person name="Rosso M.N."/>
        </authorList>
    </citation>
    <scope>NUCLEOTIDE SEQUENCE</scope>
    <source>
        <strain evidence="1">CBS 384.51</strain>
    </source>
</reference>
<accession>A0ACB8U5U5</accession>
<protein>
    <submittedName>
        <fullName evidence="1">Clavaminate synthase-like protein</fullName>
    </submittedName>
</protein>
<comment type="caution">
    <text evidence="1">The sequence shown here is derived from an EMBL/GenBank/DDBJ whole genome shotgun (WGS) entry which is preliminary data.</text>
</comment>
<gene>
    <name evidence="1" type="ORF">BDY19DRAFT_112497</name>
</gene>
<dbReference type="Proteomes" id="UP001055072">
    <property type="component" value="Unassembled WGS sequence"/>
</dbReference>
<name>A0ACB8U5U5_9APHY</name>
<organism evidence="1 2">
    <name type="scientific">Irpex rosettiformis</name>
    <dbReference type="NCBI Taxonomy" id="378272"/>
    <lineage>
        <taxon>Eukaryota</taxon>
        <taxon>Fungi</taxon>
        <taxon>Dikarya</taxon>
        <taxon>Basidiomycota</taxon>
        <taxon>Agaricomycotina</taxon>
        <taxon>Agaricomycetes</taxon>
        <taxon>Polyporales</taxon>
        <taxon>Irpicaceae</taxon>
        <taxon>Irpex</taxon>
    </lineage>
</organism>
<proteinExistence type="predicted"/>